<organism evidence="9 10">
    <name type="scientific">Prorocentrum cordatum</name>
    <dbReference type="NCBI Taxonomy" id="2364126"/>
    <lineage>
        <taxon>Eukaryota</taxon>
        <taxon>Sar</taxon>
        <taxon>Alveolata</taxon>
        <taxon>Dinophyceae</taxon>
        <taxon>Prorocentrales</taxon>
        <taxon>Prorocentraceae</taxon>
        <taxon>Prorocentrum</taxon>
    </lineage>
</organism>
<dbReference type="InterPro" id="IPR002616">
    <property type="entry name" value="tRNA_ribo_trans-like"/>
</dbReference>
<feature type="domain" description="tRNA-guanine(15) transglycosylase-like" evidence="8">
    <location>
        <begin position="46"/>
        <end position="402"/>
    </location>
</feature>
<dbReference type="Gene3D" id="3.20.20.105">
    <property type="entry name" value="Queuine tRNA-ribosyltransferase-like"/>
    <property type="match status" value="1"/>
</dbReference>
<feature type="binding site" evidence="6">
    <location>
        <begin position="124"/>
        <end position="128"/>
    </location>
    <ligand>
        <name>substrate</name>
    </ligand>
</feature>
<proteinExistence type="inferred from homology"/>
<keyword evidence="4" id="KW-0479">Metal-binding</keyword>
<sequence>MAAKRKAEEPPSEPTAGVAEPEQKRASTGGGLEPALVFKLDATCGRARASTVRLPHGEVHTPVFMPVGTQGTIKGMSSEDMKALGCKILLGNTFHLANRPTTDLLERFGGLHKFMQWDGNILTDSGGFQMVSLLKLAEITEAGVEFEDPKKEGSRMLLTPEKSIESQNQIGADIIMALDDVVSSTEVNQERIEEATHRTFRWIDRCIKAHKNPDRQNLFGIVQGHLQEGLRELSLKEMIKRDLPGYAIGGLSGGEAKDSFWRVVEQCTRPATGLPEHKPRYLMGVGYPLDIVVCVALGVDMFDCVYPCRTARFGTALVRTGQLRLTSSDFAADYRPLEADCGGPLKGYTRAMLHTIVTKEPVAATLITQHNLWFMLNLLTEMRTAIVAGKLGDWVRKFLQDFFPGAGPPPCKHCPPRWVRDALRAAGILVDDLFAADWGPDAEELPDMPRDHGGKATQQGEKA</sequence>
<feature type="binding site" evidence="6">
    <location>
        <position position="223"/>
    </location>
    <ligand>
        <name>substrate</name>
    </ligand>
</feature>
<feature type="region of interest" description="Disordered" evidence="7">
    <location>
        <begin position="441"/>
        <end position="463"/>
    </location>
</feature>
<accession>A0ABN9WUJ4</accession>
<keyword evidence="6" id="KW-0963">Cytoplasm</keyword>
<gene>
    <name evidence="9" type="ORF">PCOR1329_LOCUS70709</name>
</gene>
<feature type="active site" description="Nucleophile" evidence="6">
    <location>
        <position position="303"/>
    </location>
</feature>
<keyword evidence="10" id="KW-1185">Reference proteome</keyword>
<dbReference type="EMBL" id="CAUYUJ010019359">
    <property type="protein sequence ID" value="CAK0890470.1"/>
    <property type="molecule type" value="Genomic_DNA"/>
</dbReference>
<evidence type="ECO:0000313" key="10">
    <source>
        <dbReference type="Proteomes" id="UP001189429"/>
    </source>
</evidence>
<dbReference type="Pfam" id="PF01702">
    <property type="entry name" value="TGT"/>
    <property type="match status" value="1"/>
</dbReference>
<evidence type="ECO:0000256" key="4">
    <source>
        <dbReference type="ARBA" id="ARBA00022723"/>
    </source>
</evidence>
<dbReference type="PANTHER" id="PTHR43530:SF1">
    <property type="entry name" value="QUEUINE TRNA-RIBOSYLTRANSFERASE CATALYTIC SUBUNIT 1"/>
    <property type="match status" value="1"/>
</dbReference>
<comment type="subcellular location">
    <subcellularLocation>
        <location evidence="6">Cytoplasm</location>
    </subcellularLocation>
</comment>
<protein>
    <recommendedName>
        <fullName evidence="6">Queuine tRNA-ribosyltransferase catalytic subunit 1</fullName>
        <ecNumber evidence="6">2.4.2.64</ecNumber>
    </recommendedName>
    <alternativeName>
        <fullName evidence="6">Guanine insertion enzyme</fullName>
    </alternativeName>
    <alternativeName>
        <fullName evidence="6">tRNA-guanine transglycosylase</fullName>
    </alternativeName>
</protein>
<keyword evidence="1 6" id="KW-0328">Glycosyltransferase</keyword>
<name>A0ABN9WUJ4_9DINO</name>
<dbReference type="SUPFAM" id="SSF51713">
    <property type="entry name" value="tRNA-guanine transglycosylase"/>
    <property type="match status" value="1"/>
</dbReference>
<keyword evidence="3 6" id="KW-0819">tRNA processing</keyword>
<evidence type="ECO:0000256" key="7">
    <source>
        <dbReference type="SAM" id="MobiDB-lite"/>
    </source>
</evidence>
<keyword evidence="5" id="KW-0862">Zinc</keyword>
<dbReference type="InterPro" id="IPR036511">
    <property type="entry name" value="TGT-like_sf"/>
</dbReference>
<comment type="subunit">
    <text evidence="6">Heterodimer of a catalytic subunit and an accessory subunit.</text>
</comment>
<keyword evidence="2 6" id="KW-0808">Transferase</keyword>
<evidence type="ECO:0000256" key="6">
    <source>
        <dbReference type="HAMAP-Rule" id="MF_03218"/>
    </source>
</evidence>
<dbReference type="PANTHER" id="PTHR43530">
    <property type="entry name" value="QUEUINE TRNA-RIBOSYLTRANSFERASE CATALYTIC SUBUNIT 1"/>
    <property type="match status" value="1"/>
</dbReference>
<feature type="binding site" evidence="6">
    <location>
        <position position="250"/>
    </location>
    <ligand>
        <name>substrate</name>
    </ligand>
</feature>
<evidence type="ECO:0000256" key="1">
    <source>
        <dbReference type="ARBA" id="ARBA00022676"/>
    </source>
</evidence>
<dbReference type="EC" id="2.4.2.64" evidence="6"/>
<dbReference type="Proteomes" id="UP001189429">
    <property type="component" value="Unassembled WGS sequence"/>
</dbReference>
<evidence type="ECO:0000256" key="3">
    <source>
        <dbReference type="ARBA" id="ARBA00022694"/>
    </source>
</evidence>
<comment type="caution">
    <text evidence="9">The sequence shown here is derived from an EMBL/GenBank/DDBJ whole genome shotgun (WGS) entry which is preliminary data.</text>
</comment>
<feature type="region of interest" description="RNA binding" evidence="6">
    <location>
        <begin position="284"/>
        <end position="290"/>
    </location>
</feature>
<dbReference type="HAMAP" id="MF_00168">
    <property type="entry name" value="Q_tRNA_Tgt"/>
    <property type="match status" value="1"/>
</dbReference>
<feature type="region of interest" description="Disordered" evidence="7">
    <location>
        <begin position="1"/>
        <end position="31"/>
    </location>
</feature>
<reference evidence="9" key="1">
    <citation type="submission" date="2023-10" db="EMBL/GenBank/DDBJ databases">
        <authorList>
            <person name="Chen Y."/>
            <person name="Shah S."/>
            <person name="Dougan E. K."/>
            <person name="Thang M."/>
            <person name="Chan C."/>
        </authorList>
    </citation>
    <scope>NUCLEOTIDE SEQUENCE [LARGE SCALE GENOMIC DNA]</scope>
</reference>
<evidence type="ECO:0000256" key="2">
    <source>
        <dbReference type="ARBA" id="ARBA00022679"/>
    </source>
</evidence>
<evidence type="ECO:0000313" key="9">
    <source>
        <dbReference type="EMBL" id="CAK0890470.1"/>
    </source>
</evidence>
<comment type="catalytic activity">
    <reaction evidence="6">
        <text>guanosine(34) in tRNA + queuine = queuosine(34) in tRNA + guanine</text>
        <dbReference type="Rhea" id="RHEA:16633"/>
        <dbReference type="Rhea" id="RHEA-COMP:10341"/>
        <dbReference type="Rhea" id="RHEA-COMP:18571"/>
        <dbReference type="ChEBI" id="CHEBI:16235"/>
        <dbReference type="ChEBI" id="CHEBI:17433"/>
        <dbReference type="ChEBI" id="CHEBI:74269"/>
        <dbReference type="ChEBI" id="CHEBI:194431"/>
        <dbReference type="EC" id="2.4.2.64"/>
    </reaction>
</comment>
<feature type="active site" description="Proton acceptor" evidence="6">
    <location>
        <position position="124"/>
    </location>
</feature>
<evidence type="ECO:0000259" key="8">
    <source>
        <dbReference type="Pfam" id="PF01702"/>
    </source>
</evidence>
<dbReference type="NCBIfam" id="TIGR00430">
    <property type="entry name" value="Q_tRNA_tgt"/>
    <property type="match status" value="1"/>
</dbReference>
<dbReference type="InterPro" id="IPR004803">
    <property type="entry name" value="TGT"/>
</dbReference>
<comment type="caution">
    <text evidence="6">Lacks conserved residue(s) required for the propagation of feature annotation.</text>
</comment>
<evidence type="ECO:0000256" key="5">
    <source>
        <dbReference type="ARBA" id="ARBA00022833"/>
    </source>
</evidence>
<comment type="similarity">
    <text evidence="6">Belongs to the queuine tRNA-ribosyltransferase family.</text>
</comment>
<dbReference type="NCBIfam" id="TIGR00449">
    <property type="entry name" value="tgt_general"/>
    <property type="match status" value="1"/>
</dbReference>
<feature type="binding site" evidence="6">
    <location>
        <position position="179"/>
    </location>
    <ligand>
        <name>substrate</name>
    </ligand>
</feature>
<comment type="function">
    <text evidence="6">Catalytic subunit of the queuine tRNA-ribosyltransferase (TGT) that catalyzes the base-exchange of a guanine (G) residue with queuine (Q) at position 34 (anticodon wobble position) in tRNAs with GU(N) anticodons (tRNA-Asp, -Asn, -His and -Tyr), resulting in the hypermodified nucleoside queuosine (7-(((4,5-cis-dihydroxy-2-cyclopenten-1-yl)amino)methyl)-7-deazaguanosine). Catalysis occurs through a double-displacement mechanism. The nucleophile active site attacks the C1' of nucleotide 34 to detach the guanine base from the RNA, forming a covalent enzyme-RNA intermediate. The proton acceptor active site deprotonates the incoming queuine, allowing a nucleophilic attack on the C1' of the ribose to form the product.</text>
</comment>